<evidence type="ECO:0000313" key="8">
    <source>
        <dbReference type="EMBL" id="OAQ42206.1"/>
    </source>
</evidence>
<evidence type="ECO:0000256" key="6">
    <source>
        <dbReference type="ARBA" id="ARBA00022842"/>
    </source>
</evidence>
<dbReference type="InterPro" id="IPR010023">
    <property type="entry name" value="KdsC_fam"/>
</dbReference>
<evidence type="ECO:0000256" key="1">
    <source>
        <dbReference type="ARBA" id="ARBA00001946"/>
    </source>
</evidence>
<dbReference type="EMBL" id="LWHJ01000011">
    <property type="protein sequence ID" value="OAQ42206.1"/>
    <property type="molecule type" value="Genomic_DNA"/>
</dbReference>
<dbReference type="SFLD" id="SFLDS00003">
    <property type="entry name" value="Haloacid_Dehalogenase"/>
    <property type="match status" value="1"/>
</dbReference>
<dbReference type="GO" id="GO:0046872">
    <property type="term" value="F:metal ion binding"/>
    <property type="evidence" value="ECO:0007669"/>
    <property type="project" value="UniProtKB-KW"/>
</dbReference>
<dbReference type="OrthoDB" id="9805604at2"/>
<evidence type="ECO:0000256" key="3">
    <source>
        <dbReference type="ARBA" id="ARBA00011881"/>
    </source>
</evidence>
<dbReference type="AlphaFoldDB" id="A0A179DMB5"/>
<evidence type="ECO:0000256" key="5">
    <source>
        <dbReference type="ARBA" id="ARBA00022801"/>
    </source>
</evidence>
<dbReference type="CDD" id="cd01630">
    <property type="entry name" value="HAD_KDO-like"/>
    <property type="match status" value="1"/>
</dbReference>
<accession>A0A179DMB5</accession>
<name>A0A179DMB5_9SPHI</name>
<dbReference type="NCBIfam" id="TIGR01670">
    <property type="entry name" value="KdsC-phosphatas"/>
    <property type="match status" value="1"/>
</dbReference>
<dbReference type="Proteomes" id="UP000078459">
    <property type="component" value="Unassembled WGS sequence"/>
</dbReference>
<comment type="cofactor">
    <cofactor evidence="1 7">
        <name>Mg(2+)</name>
        <dbReference type="ChEBI" id="CHEBI:18420"/>
    </cofactor>
</comment>
<dbReference type="PANTHER" id="PTHR21485:SF3">
    <property type="entry name" value="N-ACYLNEURAMINATE CYTIDYLYLTRANSFERASE"/>
    <property type="match status" value="1"/>
</dbReference>
<dbReference type="STRING" id="1826909.A5893_03570"/>
<comment type="subunit">
    <text evidence="3">Homotetramer.</text>
</comment>
<comment type="caution">
    <text evidence="8">The sequence shown here is derived from an EMBL/GenBank/DDBJ whole genome shotgun (WGS) entry which is preliminary data.</text>
</comment>
<feature type="binding site" evidence="7">
    <location>
        <position position="107"/>
    </location>
    <ligand>
        <name>Mg(2+)</name>
        <dbReference type="ChEBI" id="CHEBI:18420"/>
    </ligand>
</feature>
<dbReference type="InterPro" id="IPR050793">
    <property type="entry name" value="CMP-NeuNAc_synthase"/>
</dbReference>
<keyword evidence="9" id="KW-1185">Reference proteome</keyword>
<dbReference type="SFLD" id="SFLDG01138">
    <property type="entry name" value="C1.6.2:_Deoxy-d-mannose-octulo"/>
    <property type="match status" value="1"/>
</dbReference>
<dbReference type="InterPro" id="IPR023214">
    <property type="entry name" value="HAD_sf"/>
</dbReference>
<protein>
    <submittedName>
        <fullName evidence="8">3-deoxy-D-manno-octulosonate 8-phosphate phosphatase</fullName>
    </submittedName>
</protein>
<proteinExistence type="inferred from homology"/>
<dbReference type="SFLD" id="SFLDG01136">
    <property type="entry name" value="C1.6:_Phosphoserine_Phosphatas"/>
    <property type="match status" value="1"/>
</dbReference>
<sequence>MLDKLKQITTFVFDVDGVLTNGKILITENGDQLRQYNIKDGYAIQLAMNKGYEVCIITGAKSNSVELRMQGLGIKHIYLGASYKLPLFEDFLNKTSLKREEIVYVGDDLPDKEIMEQVAISVCPADGVEEIKSCCNYISPFSGGEGVVRDIIEKVLKVKGDWFIEKPNADDGSVTKN</sequence>
<dbReference type="PANTHER" id="PTHR21485">
    <property type="entry name" value="HAD SUPERFAMILY MEMBERS CMAS AND KDSC"/>
    <property type="match status" value="1"/>
</dbReference>
<dbReference type="GO" id="GO:0016788">
    <property type="term" value="F:hydrolase activity, acting on ester bonds"/>
    <property type="evidence" value="ECO:0007669"/>
    <property type="project" value="InterPro"/>
</dbReference>
<reference evidence="8 9" key="2">
    <citation type="submission" date="2016-06" db="EMBL/GenBank/DDBJ databases">
        <title>Pedobacter psychrophilus sp. nov., isolated from Antarctic fragmentary rock.</title>
        <authorList>
            <person name="Svec P."/>
        </authorList>
    </citation>
    <scope>NUCLEOTIDE SEQUENCE [LARGE SCALE GENOMIC DNA]</scope>
    <source>
        <strain evidence="8 9">CCM 8644</strain>
    </source>
</reference>
<keyword evidence="4 7" id="KW-0479">Metal-binding</keyword>
<feature type="binding site" evidence="7">
    <location>
        <position position="16"/>
    </location>
    <ligand>
        <name>substrate</name>
    </ligand>
</feature>
<dbReference type="GO" id="GO:0008781">
    <property type="term" value="F:N-acylneuraminate cytidylyltransferase activity"/>
    <property type="evidence" value="ECO:0007669"/>
    <property type="project" value="TreeGrafter"/>
</dbReference>
<gene>
    <name evidence="8" type="ORF">A5893_03570</name>
</gene>
<dbReference type="FunFam" id="3.40.50.1000:FF:000029">
    <property type="entry name" value="3-deoxy-D-manno-octulosonate 8-phosphate phosphatase KdsC"/>
    <property type="match status" value="1"/>
</dbReference>
<keyword evidence="6 7" id="KW-0460">Magnesium</keyword>
<dbReference type="Pfam" id="PF08282">
    <property type="entry name" value="Hydrolase_3"/>
    <property type="match status" value="1"/>
</dbReference>
<dbReference type="InterPro" id="IPR036412">
    <property type="entry name" value="HAD-like_sf"/>
</dbReference>
<evidence type="ECO:0000256" key="2">
    <source>
        <dbReference type="ARBA" id="ARBA00005893"/>
    </source>
</evidence>
<keyword evidence="5" id="KW-0378">Hydrolase</keyword>
<evidence type="ECO:0000256" key="4">
    <source>
        <dbReference type="ARBA" id="ARBA00022723"/>
    </source>
</evidence>
<dbReference type="Gene3D" id="3.40.50.1000">
    <property type="entry name" value="HAD superfamily/HAD-like"/>
    <property type="match status" value="1"/>
</dbReference>
<evidence type="ECO:0000313" key="9">
    <source>
        <dbReference type="Proteomes" id="UP000078459"/>
    </source>
</evidence>
<evidence type="ECO:0000256" key="7">
    <source>
        <dbReference type="PIRSR" id="PIRSR006118-2"/>
    </source>
</evidence>
<dbReference type="PIRSF" id="PIRSF006118">
    <property type="entry name" value="KDO8-P_Ptase"/>
    <property type="match status" value="1"/>
</dbReference>
<feature type="binding site" evidence="7">
    <location>
        <position position="14"/>
    </location>
    <ligand>
        <name>Mg(2+)</name>
        <dbReference type="ChEBI" id="CHEBI:18420"/>
    </ligand>
</feature>
<comment type="similarity">
    <text evidence="2">Belongs to the KdsC family.</text>
</comment>
<reference evidence="8 9" key="1">
    <citation type="submission" date="2016-04" db="EMBL/GenBank/DDBJ databases">
        <authorList>
            <person name="Evans L.H."/>
            <person name="Alamgir A."/>
            <person name="Owens N."/>
            <person name="Weber N.D."/>
            <person name="Virtaneva K."/>
            <person name="Barbian K."/>
            <person name="Babar A."/>
            <person name="Rosenke K."/>
        </authorList>
    </citation>
    <scope>NUCLEOTIDE SEQUENCE [LARGE SCALE GENOMIC DNA]</scope>
    <source>
        <strain evidence="8 9">CCM 8644</strain>
    </source>
</reference>
<organism evidence="8 9">
    <name type="scientific">Pedobacter psychrophilus</name>
    <dbReference type="NCBI Taxonomy" id="1826909"/>
    <lineage>
        <taxon>Bacteria</taxon>
        <taxon>Pseudomonadati</taxon>
        <taxon>Bacteroidota</taxon>
        <taxon>Sphingobacteriia</taxon>
        <taxon>Sphingobacteriales</taxon>
        <taxon>Sphingobacteriaceae</taxon>
        <taxon>Pedobacter</taxon>
    </lineage>
</organism>
<dbReference type="RefSeq" id="WP_068821236.1">
    <property type="nucleotide sequence ID" value="NZ_LWHJ01000011.1"/>
</dbReference>
<dbReference type="SUPFAM" id="SSF56784">
    <property type="entry name" value="HAD-like"/>
    <property type="match status" value="1"/>
</dbReference>